<organism evidence="1 2">
    <name type="scientific">Daucus carota subsp. sativus</name>
    <name type="common">Carrot</name>
    <dbReference type="NCBI Taxonomy" id="79200"/>
    <lineage>
        <taxon>Eukaryota</taxon>
        <taxon>Viridiplantae</taxon>
        <taxon>Streptophyta</taxon>
        <taxon>Embryophyta</taxon>
        <taxon>Tracheophyta</taxon>
        <taxon>Spermatophyta</taxon>
        <taxon>Magnoliopsida</taxon>
        <taxon>eudicotyledons</taxon>
        <taxon>Gunneridae</taxon>
        <taxon>Pentapetalae</taxon>
        <taxon>asterids</taxon>
        <taxon>campanulids</taxon>
        <taxon>Apiales</taxon>
        <taxon>Apiaceae</taxon>
        <taxon>Apioideae</taxon>
        <taxon>Scandiceae</taxon>
        <taxon>Daucinae</taxon>
        <taxon>Daucus</taxon>
        <taxon>Daucus sect. Daucus</taxon>
    </lineage>
</organism>
<dbReference type="AlphaFoldDB" id="A0AAF1AL79"/>
<dbReference type="EMBL" id="CP093343">
    <property type="protein sequence ID" value="WOG84271.1"/>
    <property type="molecule type" value="Genomic_DNA"/>
</dbReference>
<sequence>MSYVPIFRSEMSYTDMEKRQLFLRSYHFSRKKSLSDKIKVSFFRVKKVIRIRLRSAKKIRKIVWFKLKHSFLFFTSGNKRFLPLRYRKNSYNCLC</sequence>
<reference evidence="1" key="2">
    <citation type="submission" date="2022-03" db="EMBL/GenBank/DDBJ databases">
        <title>Draft title - Genomic analysis of global carrot germplasm unveils the trajectory of domestication and the origin of high carotenoid orange carrot.</title>
        <authorList>
            <person name="Iorizzo M."/>
            <person name="Ellison S."/>
            <person name="Senalik D."/>
            <person name="Macko-Podgorni A."/>
            <person name="Grzebelus D."/>
            <person name="Bostan H."/>
            <person name="Rolling W."/>
            <person name="Curaba J."/>
            <person name="Simon P."/>
        </authorList>
    </citation>
    <scope>NUCLEOTIDE SEQUENCE</scope>
    <source>
        <tissue evidence="1">Leaf</tissue>
    </source>
</reference>
<evidence type="ECO:0000313" key="1">
    <source>
        <dbReference type="EMBL" id="WOG84271.1"/>
    </source>
</evidence>
<name>A0AAF1AL79_DAUCS</name>
<accession>A0AAF1AL79</accession>
<gene>
    <name evidence="1" type="ORF">DCAR_0103454</name>
</gene>
<reference evidence="1" key="1">
    <citation type="journal article" date="2016" name="Nat. Genet.">
        <title>A high-quality carrot genome assembly provides new insights into carotenoid accumulation and asterid genome evolution.</title>
        <authorList>
            <person name="Iorizzo M."/>
            <person name="Ellison S."/>
            <person name="Senalik D."/>
            <person name="Zeng P."/>
            <person name="Satapoomin P."/>
            <person name="Huang J."/>
            <person name="Bowman M."/>
            <person name="Iovene M."/>
            <person name="Sanseverino W."/>
            <person name="Cavagnaro P."/>
            <person name="Yildiz M."/>
            <person name="Macko-Podgorni A."/>
            <person name="Moranska E."/>
            <person name="Grzebelus E."/>
            <person name="Grzebelus D."/>
            <person name="Ashrafi H."/>
            <person name="Zheng Z."/>
            <person name="Cheng S."/>
            <person name="Spooner D."/>
            <person name="Van Deynze A."/>
            <person name="Simon P."/>
        </authorList>
    </citation>
    <scope>NUCLEOTIDE SEQUENCE</scope>
    <source>
        <tissue evidence="1">Leaf</tissue>
    </source>
</reference>
<keyword evidence="2" id="KW-1185">Reference proteome</keyword>
<proteinExistence type="predicted"/>
<dbReference type="Proteomes" id="UP000077755">
    <property type="component" value="Chromosome 1"/>
</dbReference>
<protein>
    <submittedName>
        <fullName evidence="1">Uncharacterized protein</fullName>
    </submittedName>
</protein>
<evidence type="ECO:0000313" key="2">
    <source>
        <dbReference type="Proteomes" id="UP000077755"/>
    </source>
</evidence>